<evidence type="ECO:0000313" key="4">
    <source>
        <dbReference type="Proteomes" id="UP000501802"/>
    </source>
</evidence>
<organism evidence="3 4">
    <name type="scientific">Spirosoma aureum</name>
    <dbReference type="NCBI Taxonomy" id="2692134"/>
    <lineage>
        <taxon>Bacteria</taxon>
        <taxon>Pseudomonadati</taxon>
        <taxon>Bacteroidota</taxon>
        <taxon>Cytophagia</taxon>
        <taxon>Cytophagales</taxon>
        <taxon>Cytophagaceae</taxon>
        <taxon>Spirosoma</taxon>
    </lineage>
</organism>
<protein>
    <submittedName>
        <fullName evidence="3">Uncharacterized protein</fullName>
    </submittedName>
</protein>
<dbReference type="KEGG" id="spib:G8759_05270"/>
<dbReference type="RefSeq" id="WP_167205888.1">
    <property type="nucleotide sequence ID" value="NZ_CP050063.1"/>
</dbReference>
<dbReference type="AlphaFoldDB" id="A0A6G9AHY1"/>
<name>A0A6G9AHY1_9BACT</name>
<reference evidence="3 4" key="1">
    <citation type="submission" date="2020-03" db="EMBL/GenBank/DDBJ databases">
        <authorList>
            <person name="Kim M.K."/>
        </authorList>
    </citation>
    <scope>NUCLEOTIDE SEQUENCE [LARGE SCALE GENOMIC DNA]</scope>
    <source>
        <strain evidence="3 4">BT328</strain>
    </source>
</reference>
<proteinExistence type="predicted"/>
<dbReference type="EMBL" id="CP050063">
    <property type="protein sequence ID" value="QIP12082.1"/>
    <property type="molecule type" value="Genomic_DNA"/>
</dbReference>
<feature type="signal peptide" evidence="2">
    <location>
        <begin position="1"/>
        <end position="18"/>
    </location>
</feature>
<evidence type="ECO:0000256" key="2">
    <source>
        <dbReference type="SAM" id="SignalP"/>
    </source>
</evidence>
<dbReference type="Proteomes" id="UP000501802">
    <property type="component" value="Chromosome"/>
</dbReference>
<feature type="region of interest" description="Disordered" evidence="1">
    <location>
        <begin position="24"/>
        <end position="83"/>
    </location>
</feature>
<keyword evidence="4" id="KW-1185">Reference proteome</keyword>
<accession>A0A6G9AHY1</accession>
<feature type="chain" id="PRO_5026175958" evidence="2">
    <location>
        <begin position="19"/>
        <end position="99"/>
    </location>
</feature>
<feature type="compositionally biased region" description="Polar residues" evidence="1">
    <location>
        <begin position="45"/>
        <end position="62"/>
    </location>
</feature>
<evidence type="ECO:0000313" key="3">
    <source>
        <dbReference type="EMBL" id="QIP12082.1"/>
    </source>
</evidence>
<gene>
    <name evidence="3" type="ORF">G8759_05270</name>
</gene>
<keyword evidence="2" id="KW-0732">Signal</keyword>
<evidence type="ECO:0000256" key="1">
    <source>
        <dbReference type="SAM" id="MobiDB-lite"/>
    </source>
</evidence>
<sequence>MKANFLFFALLLSYGSFAQQVDSAKVQPKESKNSSGLAKYKENGRFQSQLNVGSSTATSGQTPALGIEKPKSQRVESSYQYDNGRITGGKTTLKFGKKQ</sequence>